<keyword evidence="4" id="KW-1133">Transmembrane helix</keyword>
<dbReference type="EMBL" id="RCZP01000117">
    <property type="protein sequence ID" value="TPG34866.1"/>
    <property type="molecule type" value="Genomic_DNA"/>
</dbReference>
<dbReference type="InterPro" id="IPR024478">
    <property type="entry name" value="HlyB_4HB_MCP"/>
</dbReference>
<dbReference type="Gene3D" id="1.10.287.950">
    <property type="entry name" value="Methyl-accepting chemotaxis protein"/>
    <property type="match status" value="1"/>
</dbReference>
<dbReference type="InterPro" id="IPR003660">
    <property type="entry name" value="HAMP_dom"/>
</dbReference>
<gene>
    <name evidence="7" type="ORF">EAH89_30650</name>
</gene>
<reference evidence="7 8" key="1">
    <citation type="journal article" date="2019" name="Environ. Microbiol.">
        <title>Species interactions and distinct microbial communities in high Arctic permafrost affected cryosols are associated with the CH4 and CO2 gas fluxes.</title>
        <authorList>
            <person name="Altshuler I."/>
            <person name="Hamel J."/>
            <person name="Turney S."/>
            <person name="Magnuson E."/>
            <person name="Levesque R."/>
            <person name="Greer C."/>
            <person name="Whyte L.G."/>
        </authorList>
    </citation>
    <scope>NUCLEOTIDE SEQUENCE [LARGE SCALE GENOMIC DNA]</scope>
    <source>
        <strain evidence="7 8">S9.3B</strain>
    </source>
</reference>
<proteinExistence type="inferred from homology"/>
<dbReference type="SMART" id="SM00283">
    <property type="entry name" value="MA"/>
    <property type="match status" value="1"/>
</dbReference>
<dbReference type="SUPFAM" id="SSF58104">
    <property type="entry name" value="Methyl-accepting chemotaxis protein (MCP) signaling domain"/>
    <property type="match status" value="1"/>
</dbReference>
<feature type="non-terminal residue" evidence="7">
    <location>
        <position position="1"/>
    </location>
</feature>
<protein>
    <submittedName>
        <fullName evidence="7">Methyl-accepting chemotaxis protein</fullName>
    </submittedName>
</protein>
<keyword evidence="4" id="KW-0472">Membrane</keyword>
<dbReference type="Proteomes" id="UP000317078">
    <property type="component" value="Unassembled WGS sequence"/>
</dbReference>
<dbReference type="Pfam" id="PF00015">
    <property type="entry name" value="MCPsignal"/>
    <property type="match status" value="1"/>
</dbReference>
<evidence type="ECO:0000256" key="2">
    <source>
        <dbReference type="ARBA" id="ARBA00029447"/>
    </source>
</evidence>
<keyword evidence="8" id="KW-1185">Reference proteome</keyword>
<dbReference type="GO" id="GO:0007165">
    <property type="term" value="P:signal transduction"/>
    <property type="evidence" value="ECO:0007669"/>
    <property type="project" value="UniProtKB-KW"/>
</dbReference>
<evidence type="ECO:0000259" key="6">
    <source>
        <dbReference type="PROSITE" id="PS50885"/>
    </source>
</evidence>
<sequence>RFATSHVRLNGARVLMTSEPEVRADALRRRAGFATDIEALRARYEALISSPGERRLYDAFAAAWAAYVAQDAPLLSGAAGDPAALQTFNTDLARLSIRANGALAELVTFADNGAREAADLSERRYDSAVWLLLGGTLLGALGTGLIAFGCGKDVAQHARTLAGAATRLARREYQFDLPETARHDEFGQIARALAECRDGLRGAEEHARLEEEARAAAAQRAERVEALVRHFEAEAAAGLQAVGSAAAGLDTAAVEMQRVAAGGSERAASLASASGQASTNVDTVASSAAEMAASIAEVARQVSESARVARQASEDARATDAAVGGLAQAATRIDDVVRLISAIAEQTNLLALNATIEAARAGEAGRGFAVVAAEVKQLAQQTSKATDEIGAQISAMQAEAGRAVEAIRGIAGTIERMDGLTQGVAAAAEEQSAATRAIGRAVTEAASGTQAVNRLATGVTEGAQQTGEVATQVRTAAGDLSQRAETLRGQVNGFLAGIRAA</sequence>
<organism evidence="7 8">
    <name type="scientific">Muricoccus nepalensis</name>
    <dbReference type="NCBI Taxonomy" id="1854500"/>
    <lineage>
        <taxon>Bacteria</taxon>
        <taxon>Pseudomonadati</taxon>
        <taxon>Pseudomonadota</taxon>
        <taxon>Alphaproteobacteria</taxon>
        <taxon>Acetobacterales</taxon>
        <taxon>Roseomonadaceae</taxon>
        <taxon>Muricoccus</taxon>
    </lineage>
</organism>
<feature type="domain" description="HAMP" evidence="6">
    <location>
        <begin position="152"/>
        <end position="205"/>
    </location>
</feature>
<dbReference type="PANTHER" id="PTHR32089:SF112">
    <property type="entry name" value="LYSOZYME-LIKE PROTEIN-RELATED"/>
    <property type="match status" value="1"/>
</dbReference>
<dbReference type="Pfam" id="PF12729">
    <property type="entry name" value="4HB_MCP_1"/>
    <property type="match status" value="1"/>
</dbReference>
<evidence type="ECO:0000256" key="1">
    <source>
        <dbReference type="ARBA" id="ARBA00023224"/>
    </source>
</evidence>
<dbReference type="PROSITE" id="PS50885">
    <property type="entry name" value="HAMP"/>
    <property type="match status" value="1"/>
</dbReference>
<dbReference type="PANTHER" id="PTHR32089">
    <property type="entry name" value="METHYL-ACCEPTING CHEMOTAXIS PROTEIN MCPB"/>
    <property type="match status" value="1"/>
</dbReference>
<comment type="caution">
    <text evidence="7">The sequence shown here is derived from an EMBL/GenBank/DDBJ whole genome shotgun (WGS) entry which is preliminary data.</text>
</comment>
<evidence type="ECO:0000259" key="5">
    <source>
        <dbReference type="PROSITE" id="PS50111"/>
    </source>
</evidence>
<feature type="transmembrane region" description="Helical" evidence="4">
    <location>
        <begin position="128"/>
        <end position="149"/>
    </location>
</feature>
<name>A0A502EED8_9PROT</name>
<dbReference type="AlphaFoldDB" id="A0A502EED8"/>
<comment type="similarity">
    <text evidence="2">Belongs to the methyl-accepting chemotaxis (MCP) protein family.</text>
</comment>
<dbReference type="SMART" id="SM00304">
    <property type="entry name" value="HAMP"/>
    <property type="match status" value="1"/>
</dbReference>
<dbReference type="RefSeq" id="WP_140888001.1">
    <property type="nucleotide sequence ID" value="NZ_RCZP01000117.1"/>
</dbReference>
<evidence type="ECO:0000313" key="7">
    <source>
        <dbReference type="EMBL" id="TPG34866.1"/>
    </source>
</evidence>
<evidence type="ECO:0000256" key="3">
    <source>
        <dbReference type="PROSITE-ProRule" id="PRU00284"/>
    </source>
</evidence>
<dbReference type="GO" id="GO:0016020">
    <property type="term" value="C:membrane"/>
    <property type="evidence" value="ECO:0007669"/>
    <property type="project" value="InterPro"/>
</dbReference>
<evidence type="ECO:0000313" key="8">
    <source>
        <dbReference type="Proteomes" id="UP000317078"/>
    </source>
</evidence>
<dbReference type="OrthoDB" id="7295762at2"/>
<dbReference type="InterPro" id="IPR004089">
    <property type="entry name" value="MCPsignal_dom"/>
</dbReference>
<keyword evidence="1 3" id="KW-0807">Transducer</keyword>
<accession>A0A502EED8</accession>
<feature type="domain" description="Methyl-accepting transducer" evidence="5">
    <location>
        <begin position="245"/>
        <end position="481"/>
    </location>
</feature>
<keyword evidence="4" id="KW-0812">Transmembrane</keyword>
<dbReference type="Gene3D" id="6.10.340.10">
    <property type="match status" value="1"/>
</dbReference>
<evidence type="ECO:0000256" key="4">
    <source>
        <dbReference type="SAM" id="Phobius"/>
    </source>
</evidence>
<dbReference type="PROSITE" id="PS50111">
    <property type="entry name" value="CHEMOTAXIS_TRANSDUC_2"/>
    <property type="match status" value="1"/>
</dbReference>